<evidence type="ECO:0000313" key="2">
    <source>
        <dbReference type="Proteomes" id="UP000325577"/>
    </source>
</evidence>
<sequence>MDLSSGPRPILNQSGFGSRVHRNSCMTWPKNYTIGLMKATSNWATLGQSNPLSFISCFRSLLNAKGSFDAGRSARLL</sequence>
<dbReference type="AlphaFoldDB" id="A0A5J4ZJW7"/>
<protein>
    <submittedName>
        <fullName evidence="1">Uncharacterized protein</fullName>
    </submittedName>
</protein>
<keyword evidence="2" id="KW-1185">Reference proteome</keyword>
<name>A0A5J4ZJW7_9ASTE</name>
<dbReference type="EMBL" id="CM018050">
    <property type="protein sequence ID" value="KAA8518339.1"/>
    <property type="molecule type" value="Genomic_DNA"/>
</dbReference>
<dbReference type="Proteomes" id="UP000325577">
    <property type="component" value="Linkage Group LG7"/>
</dbReference>
<evidence type="ECO:0000313" key="1">
    <source>
        <dbReference type="EMBL" id="KAA8518339.1"/>
    </source>
</evidence>
<gene>
    <name evidence="1" type="ORF">F0562_015778</name>
</gene>
<accession>A0A5J4ZJW7</accession>
<proteinExistence type="predicted"/>
<organism evidence="1 2">
    <name type="scientific">Nyssa sinensis</name>
    <dbReference type="NCBI Taxonomy" id="561372"/>
    <lineage>
        <taxon>Eukaryota</taxon>
        <taxon>Viridiplantae</taxon>
        <taxon>Streptophyta</taxon>
        <taxon>Embryophyta</taxon>
        <taxon>Tracheophyta</taxon>
        <taxon>Spermatophyta</taxon>
        <taxon>Magnoliopsida</taxon>
        <taxon>eudicotyledons</taxon>
        <taxon>Gunneridae</taxon>
        <taxon>Pentapetalae</taxon>
        <taxon>asterids</taxon>
        <taxon>Cornales</taxon>
        <taxon>Nyssaceae</taxon>
        <taxon>Nyssa</taxon>
    </lineage>
</organism>
<reference evidence="1 2" key="1">
    <citation type="submission" date="2019-09" db="EMBL/GenBank/DDBJ databases">
        <title>A chromosome-level genome assembly of the Chinese tupelo Nyssa sinensis.</title>
        <authorList>
            <person name="Yang X."/>
            <person name="Kang M."/>
            <person name="Yang Y."/>
            <person name="Xiong H."/>
            <person name="Wang M."/>
            <person name="Zhang Z."/>
            <person name="Wang Z."/>
            <person name="Wu H."/>
            <person name="Ma T."/>
            <person name="Liu J."/>
            <person name="Xi Z."/>
        </authorList>
    </citation>
    <scope>NUCLEOTIDE SEQUENCE [LARGE SCALE GENOMIC DNA]</scope>
    <source>
        <strain evidence="1">J267</strain>
        <tissue evidence="1">Leaf</tissue>
    </source>
</reference>